<sequence>MENITLGSWLGKAPERYDQSSTGIIERFEFRKSLCDGWLSFLKALGRRIQRSNGLKHKRTCARDTTN</sequence>
<organism evidence="1 2">
    <name type="scientific">Trichogramma kaykai</name>
    <dbReference type="NCBI Taxonomy" id="54128"/>
    <lineage>
        <taxon>Eukaryota</taxon>
        <taxon>Metazoa</taxon>
        <taxon>Ecdysozoa</taxon>
        <taxon>Arthropoda</taxon>
        <taxon>Hexapoda</taxon>
        <taxon>Insecta</taxon>
        <taxon>Pterygota</taxon>
        <taxon>Neoptera</taxon>
        <taxon>Endopterygota</taxon>
        <taxon>Hymenoptera</taxon>
        <taxon>Apocrita</taxon>
        <taxon>Proctotrupomorpha</taxon>
        <taxon>Chalcidoidea</taxon>
        <taxon>Trichogrammatidae</taxon>
        <taxon>Trichogramma</taxon>
    </lineage>
</organism>
<accession>A0ABD2X8W1</accession>
<proteinExistence type="predicted"/>
<dbReference type="EMBL" id="JBJJXI010000045">
    <property type="protein sequence ID" value="KAL3401565.1"/>
    <property type="molecule type" value="Genomic_DNA"/>
</dbReference>
<protein>
    <submittedName>
        <fullName evidence="1">Uncharacterized protein</fullName>
    </submittedName>
</protein>
<dbReference type="AlphaFoldDB" id="A0ABD2X8W1"/>
<comment type="caution">
    <text evidence="1">The sequence shown here is derived from an EMBL/GenBank/DDBJ whole genome shotgun (WGS) entry which is preliminary data.</text>
</comment>
<reference evidence="1 2" key="1">
    <citation type="journal article" date="2024" name="bioRxiv">
        <title>A reference genome for Trichogramma kaykai: A tiny desert-dwelling parasitoid wasp with competing sex-ratio distorters.</title>
        <authorList>
            <person name="Culotta J."/>
            <person name="Lindsey A.R."/>
        </authorList>
    </citation>
    <scope>NUCLEOTIDE SEQUENCE [LARGE SCALE GENOMIC DNA]</scope>
    <source>
        <strain evidence="1 2">KSX58</strain>
    </source>
</reference>
<name>A0ABD2X8W1_9HYME</name>
<evidence type="ECO:0000313" key="1">
    <source>
        <dbReference type="EMBL" id="KAL3401565.1"/>
    </source>
</evidence>
<dbReference type="Proteomes" id="UP001627154">
    <property type="component" value="Unassembled WGS sequence"/>
</dbReference>
<gene>
    <name evidence="1" type="ORF">TKK_005380</name>
</gene>
<evidence type="ECO:0000313" key="2">
    <source>
        <dbReference type="Proteomes" id="UP001627154"/>
    </source>
</evidence>
<keyword evidence="2" id="KW-1185">Reference proteome</keyword>